<accession>A0A5B8W952</accession>
<sequence>MNITSKTIMNYISNFFSGLWAFAGKYSILFLMFLTPIHPLLYTIYILLIFDLITGVTKALRSKEAITSKRMRDTIIKFVFYSIAVFIAFQVDITLFSAVALYLSKLVGGYIILIEFQSNIENISTITGVDLWMMIKDKVVAFFDTKLKDAAEIKDDSKDDK</sequence>
<name>A0A5B8W952_9SPHI</name>
<organism evidence="6 7">
    <name type="scientific">Mucilaginibacter ginsenosidivorax</name>
    <dbReference type="NCBI Taxonomy" id="862126"/>
    <lineage>
        <taxon>Bacteria</taxon>
        <taxon>Pseudomonadati</taxon>
        <taxon>Bacteroidota</taxon>
        <taxon>Sphingobacteriia</taxon>
        <taxon>Sphingobacteriales</taxon>
        <taxon>Sphingobacteriaceae</taxon>
        <taxon>Mucilaginibacter</taxon>
    </lineage>
</organism>
<gene>
    <name evidence="6" type="ORF">FSB76_23540</name>
</gene>
<comment type="subcellular location">
    <subcellularLocation>
        <location evidence="1">Membrane</location>
        <topology evidence="1">Multi-pass membrane protein</topology>
    </subcellularLocation>
</comment>
<evidence type="ECO:0000256" key="4">
    <source>
        <dbReference type="ARBA" id="ARBA00023136"/>
    </source>
</evidence>
<dbReference type="EMBL" id="CP042437">
    <property type="protein sequence ID" value="QEC78778.1"/>
    <property type="molecule type" value="Genomic_DNA"/>
</dbReference>
<reference evidence="6 7" key="1">
    <citation type="journal article" date="2013" name="J. Microbiol.">
        <title>Mucilaginibacter ginsenosidivorax sp. nov., with ginsenoside converting activity isolated from sediment.</title>
        <authorList>
            <person name="Kim J.K."/>
            <person name="Choi T.E."/>
            <person name="Liu Q.M."/>
            <person name="Park H.Y."/>
            <person name="Yi T.H."/>
            <person name="Yoon M.H."/>
            <person name="Kim S.C."/>
            <person name="Im W.T."/>
        </authorList>
    </citation>
    <scope>NUCLEOTIDE SEQUENCE [LARGE SCALE GENOMIC DNA]</scope>
    <source>
        <strain evidence="6 7">KHI28</strain>
    </source>
</reference>
<feature type="transmembrane region" description="Helical" evidence="5">
    <location>
        <begin position="12"/>
        <end position="34"/>
    </location>
</feature>
<keyword evidence="7" id="KW-1185">Reference proteome</keyword>
<dbReference type="Pfam" id="PF05105">
    <property type="entry name" value="Phage_holin_4_1"/>
    <property type="match status" value="1"/>
</dbReference>
<evidence type="ECO:0000313" key="6">
    <source>
        <dbReference type="EMBL" id="QEC78778.1"/>
    </source>
</evidence>
<evidence type="ECO:0000256" key="2">
    <source>
        <dbReference type="ARBA" id="ARBA00022692"/>
    </source>
</evidence>
<dbReference type="Proteomes" id="UP000321362">
    <property type="component" value="Chromosome"/>
</dbReference>
<keyword evidence="3 5" id="KW-1133">Transmembrane helix</keyword>
<feature type="transmembrane region" description="Helical" evidence="5">
    <location>
        <begin position="40"/>
        <end position="57"/>
    </location>
</feature>
<evidence type="ECO:0000256" key="5">
    <source>
        <dbReference type="SAM" id="Phobius"/>
    </source>
</evidence>
<proteinExistence type="predicted"/>
<dbReference type="InterPro" id="IPR006480">
    <property type="entry name" value="Phage_holin_4_1"/>
</dbReference>
<dbReference type="GO" id="GO:0016020">
    <property type="term" value="C:membrane"/>
    <property type="evidence" value="ECO:0007669"/>
    <property type="project" value="UniProtKB-SubCell"/>
</dbReference>
<feature type="transmembrane region" description="Helical" evidence="5">
    <location>
        <begin position="78"/>
        <end position="103"/>
    </location>
</feature>
<protein>
    <submittedName>
        <fullName evidence="6">Phage holin family protein</fullName>
    </submittedName>
</protein>
<keyword evidence="4 5" id="KW-0472">Membrane</keyword>
<evidence type="ECO:0000256" key="3">
    <source>
        <dbReference type="ARBA" id="ARBA00022989"/>
    </source>
</evidence>
<dbReference type="AlphaFoldDB" id="A0A5B8W952"/>
<evidence type="ECO:0000313" key="7">
    <source>
        <dbReference type="Proteomes" id="UP000321362"/>
    </source>
</evidence>
<dbReference type="KEGG" id="mgk:FSB76_23540"/>
<keyword evidence="2 5" id="KW-0812">Transmembrane</keyword>
<evidence type="ECO:0000256" key="1">
    <source>
        <dbReference type="ARBA" id="ARBA00004141"/>
    </source>
</evidence>